<evidence type="ECO:0000313" key="2">
    <source>
        <dbReference type="Proteomes" id="UP000006789"/>
    </source>
</evidence>
<comment type="caution">
    <text evidence="1">The sequence shown here is derived from an EMBL/GenBank/DDBJ whole genome shotgun (WGS) entry which is preliminary data.</text>
</comment>
<evidence type="ECO:0000313" key="1">
    <source>
        <dbReference type="EMBL" id="EKJ49152.1"/>
    </source>
</evidence>
<name>A0AAV3HE06_ECOLX</name>
<organism evidence="1 2">
    <name type="scientific">Escherichia coli EC1870</name>
    <dbReference type="NCBI Taxonomy" id="1005554"/>
    <lineage>
        <taxon>Bacteria</taxon>
        <taxon>Pseudomonadati</taxon>
        <taxon>Pseudomonadota</taxon>
        <taxon>Gammaproteobacteria</taxon>
        <taxon>Enterobacterales</taxon>
        <taxon>Enterobacteriaceae</taxon>
        <taxon>Escherichia</taxon>
    </lineage>
</organism>
<accession>A0AAV3HE06</accession>
<reference evidence="1 2" key="1">
    <citation type="submission" date="2012-06" db="EMBL/GenBank/DDBJ databases">
        <title>Genomic anatomy of Escherichia coli O157:H7 outbreaks.</title>
        <authorList>
            <person name="Eppinger M."/>
            <person name="Daugherty S."/>
            <person name="Agrawal S."/>
            <person name="Galens K."/>
            <person name="Tallon L."/>
            <person name="Shefchek K."/>
            <person name="Parankush S."/>
            <person name="Cebula T.A."/>
            <person name="Feng P."/>
            <person name="Soderlund R."/>
            <person name="Mammel M.K."/>
            <person name="DebRoy C."/>
            <person name="Dudley E.G."/>
            <person name="Tarr P.I."/>
            <person name="Fraser-Liggett C."/>
            <person name="Ravel J."/>
        </authorList>
    </citation>
    <scope>NUCLEOTIDE SEQUENCE [LARGE SCALE GENOMIC DNA]</scope>
    <source>
        <strain evidence="1 2">EC1870</strain>
    </source>
</reference>
<sequence>MWPVPLLHGFS</sequence>
<protein>
    <submittedName>
        <fullName evidence="1">Uncharacterized protein</fullName>
    </submittedName>
</protein>
<dbReference type="Proteomes" id="UP000006789">
    <property type="component" value="Unassembled WGS sequence"/>
</dbReference>
<proteinExistence type="predicted"/>
<dbReference type="EMBL" id="AMVG01000139">
    <property type="protein sequence ID" value="EKJ49152.1"/>
    <property type="molecule type" value="Genomic_DNA"/>
</dbReference>
<gene>
    <name evidence="1" type="ORF">ECEC1870_1258</name>
</gene>
<feature type="non-terminal residue" evidence="1">
    <location>
        <position position="11"/>
    </location>
</feature>